<dbReference type="SMART" id="SM00471">
    <property type="entry name" value="HDc"/>
    <property type="match status" value="1"/>
</dbReference>
<name>A0ABU9XIE9_9BACI</name>
<organism evidence="4 5">
    <name type="scientific">Ornithinibacillus xuwenensis</name>
    <dbReference type="NCBI Taxonomy" id="3144668"/>
    <lineage>
        <taxon>Bacteria</taxon>
        <taxon>Bacillati</taxon>
        <taxon>Bacillota</taxon>
        <taxon>Bacilli</taxon>
        <taxon>Bacillales</taxon>
        <taxon>Bacillaceae</taxon>
        <taxon>Ornithinibacillus</taxon>
    </lineage>
</organism>
<dbReference type="InterPro" id="IPR006674">
    <property type="entry name" value="HD_domain"/>
</dbReference>
<dbReference type="GO" id="GO:0016787">
    <property type="term" value="F:hydrolase activity"/>
    <property type="evidence" value="ECO:0007669"/>
    <property type="project" value="UniProtKB-KW"/>
</dbReference>
<evidence type="ECO:0000313" key="4">
    <source>
        <dbReference type="EMBL" id="MEN2768083.1"/>
    </source>
</evidence>
<keyword evidence="1" id="KW-1133">Transmembrane helix</keyword>
<dbReference type="InterPro" id="IPR003607">
    <property type="entry name" value="HD/PDEase_dom"/>
</dbReference>
<dbReference type="Proteomes" id="UP001444625">
    <property type="component" value="Unassembled WGS sequence"/>
</dbReference>
<accession>A0ABU9XIE9</accession>
<evidence type="ECO:0000259" key="2">
    <source>
        <dbReference type="PROSITE" id="PS51831"/>
    </source>
</evidence>
<evidence type="ECO:0000259" key="3">
    <source>
        <dbReference type="PROSITE" id="PS51832"/>
    </source>
</evidence>
<keyword evidence="1" id="KW-0812">Transmembrane</keyword>
<comment type="caution">
    <text evidence="4">The sequence shown here is derived from an EMBL/GenBank/DDBJ whole genome shotgun (WGS) entry which is preliminary data.</text>
</comment>
<reference evidence="4 5" key="1">
    <citation type="submission" date="2024-05" db="EMBL/GenBank/DDBJ databases">
        <authorList>
            <person name="Haq I."/>
            <person name="Ullah Z."/>
            <person name="Ahmad R."/>
            <person name="Li M."/>
            <person name="Tong Y."/>
        </authorList>
    </citation>
    <scope>NUCLEOTIDE SEQUENCE [LARGE SCALE GENOMIC DNA]</scope>
    <source>
        <strain evidence="4 5">16A2E</strain>
    </source>
</reference>
<dbReference type="RefSeq" id="WP_345825567.1">
    <property type="nucleotide sequence ID" value="NZ_JBDIML010000004.1"/>
</dbReference>
<feature type="domain" description="HD" evidence="2">
    <location>
        <begin position="69"/>
        <end position="193"/>
    </location>
</feature>
<dbReference type="PANTHER" id="PTHR43155:SF2">
    <property type="entry name" value="CYCLIC DI-GMP PHOSPHODIESTERASE PA4108"/>
    <property type="match status" value="1"/>
</dbReference>
<protein>
    <submittedName>
        <fullName evidence="4">HD-GYP domain-containing protein</fullName>
        <ecNumber evidence="4">3.1.4.-</ecNumber>
    </submittedName>
</protein>
<dbReference type="InterPro" id="IPR006675">
    <property type="entry name" value="HDIG_dom"/>
</dbReference>
<dbReference type="EMBL" id="JBDIML010000004">
    <property type="protein sequence ID" value="MEN2768083.1"/>
    <property type="molecule type" value="Genomic_DNA"/>
</dbReference>
<dbReference type="Gene3D" id="1.10.3210.10">
    <property type="entry name" value="Hypothetical protein af1432"/>
    <property type="match status" value="1"/>
</dbReference>
<keyword evidence="5" id="KW-1185">Reference proteome</keyword>
<gene>
    <name evidence="4" type="ORF">ABC228_12950</name>
</gene>
<dbReference type="PROSITE" id="PS51831">
    <property type="entry name" value="HD"/>
    <property type="match status" value="1"/>
</dbReference>
<dbReference type="InterPro" id="IPR037522">
    <property type="entry name" value="HD_GYP_dom"/>
</dbReference>
<dbReference type="NCBIfam" id="TIGR00277">
    <property type="entry name" value="HDIG"/>
    <property type="match status" value="1"/>
</dbReference>
<dbReference type="EC" id="3.1.4.-" evidence="4"/>
<sequence>MTTIVVAFRFFLIAEETKTLWTFLTYLFTYLLIMFISLGLMKNMQRVIEDNLELTIALSNALDSRDPYTRNHSENVAKYSVMIAERMKLSEDACKSIRIGALLHDIGKIGIPERILNKPSKLSKEEFNIVKTHPTIGYNMIKHVMNYRYNGVLDIVLYHHERYDGTGYPEGLSGDEIPLLARIVAVADSFDAMSSKRIYRDPLDTEYILNEIKNKKDTQFDPQIVDIFLNIWRNNNIE</sequence>
<feature type="domain" description="HD-GYP" evidence="3">
    <location>
        <begin position="47"/>
        <end position="238"/>
    </location>
</feature>
<evidence type="ECO:0000313" key="5">
    <source>
        <dbReference type="Proteomes" id="UP001444625"/>
    </source>
</evidence>
<keyword evidence="1" id="KW-0472">Membrane</keyword>
<feature type="transmembrane region" description="Helical" evidence="1">
    <location>
        <begin position="20"/>
        <end position="41"/>
    </location>
</feature>
<proteinExistence type="predicted"/>
<dbReference type="PANTHER" id="PTHR43155">
    <property type="entry name" value="CYCLIC DI-GMP PHOSPHODIESTERASE PA4108-RELATED"/>
    <property type="match status" value="1"/>
</dbReference>
<dbReference type="PROSITE" id="PS51832">
    <property type="entry name" value="HD_GYP"/>
    <property type="match status" value="1"/>
</dbReference>
<dbReference type="Pfam" id="PF13487">
    <property type="entry name" value="HD_5"/>
    <property type="match status" value="1"/>
</dbReference>
<dbReference type="CDD" id="cd00077">
    <property type="entry name" value="HDc"/>
    <property type="match status" value="1"/>
</dbReference>
<keyword evidence="4" id="KW-0378">Hydrolase</keyword>
<dbReference type="SUPFAM" id="SSF109604">
    <property type="entry name" value="HD-domain/PDEase-like"/>
    <property type="match status" value="1"/>
</dbReference>
<evidence type="ECO:0000256" key="1">
    <source>
        <dbReference type="SAM" id="Phobius"/>
    </source>
</evidence>